<dbReference type="Pfam" id="PF01751">
    <property type="entry name" value="Toprim"/>
    <property type="match status" value="1"/>
</dbReference>
<reference evidence="13 14" key="1">
    <citation type="journal article" date="2009" name="Stand. Genomic Sci.">
        <title>Complete genome sequence of Desulfotomaculum acetoxidans type strain (5575).</title>
        <authorList>
            <person name="Spring S."/>
            <person name="Lapidus A."/>
            <person name="Schroder M."/>
            <person name="Gleim D."/>
            <person name="Sims D."/>
            <person name="Meincke L."/>
            <person name="Glavina Del Rio T."/>
            <person name="Tice H."/>
            <person name="Copeland A."/>
            <person name="Cheng J.F."/>
            <person name="Lucas S."/>
            <person name="Chen F."/>
            <person name="Nolan M."/>
            <person name="Bruce D."/>
            <person name="Goodwin L."/>
            <person name="Pitluck S."/>
            <person name="Ivanova N."/>
            <person name="Mavromatis K."/>
            <person name="Mikhailova N."/>
            <person name="Pati A."/>
            <person name="Chen A."/>
            <person name="Palaniappan K."/>
            <person name="Land M."/>
            <person name="Hauser L."/>
            <person name="Chang Y.J."/>
            <person name="Jeffries C.D."/>
            <person name="Chain P."/>
            <person name="Saunders E."/>
            <person name="Brettin T."/>
            <person name="Detter J.C."/>
            <person name="Goker M."/>
            <person name="Bristow J."/>
            <person name="Eisen J.A."/>
            <person name="Markowitz V."/>
            <person name="Hugenholtz P."/>
            <person name="Kyrpides N.C."/>
            <person name="Klenk H.P."/>
            <person name="Han C."/>
        </authorList>
    </citation>
    <scope>NUCLEOTIDE SEQUENCE [LARGE SCALE GENOMIC DNA]</scope>
    <source>
        <strain evidence="14">ATCC 49208 / DSM 771 / VKM B-1644</strain>
    </source>
</reference>
<organism evidence="13 14">
    <name type="scientific">Desulfofarcimen acetoxidans (strain ATCC 49208 / DSM 771 / KCTC 5769 / VKM B-1644 / 5575)</name>
    <name type="common">Desulfotomaculum acetoxidans</name>
    <dbReference type="NCBI Taxonomy" id="485916"/>
    <lineage>
        <taxon>Bacteria</taxon>
        <taxon>Bacillati</taxon>
        <taxon>Bacillota</taxon>
        <taxon>Clostridia</taxon>
        <taxon>Eubacteriales</taxon>
        <taxon>Peptococcaceae</taxon>
        <taxon>Desulfofarcimen</taxon>
    </lineage>
</organism>
<feature type="domain" description="Topo IA-type catalytic" evidence="12">
    <location>
        <begin position="129"/>
        <end position="560"/>
    </location>
</feature>
<keyword evidence="4" id="KW-0863">Zinc-finger</keyword>
<evidence type="ECO:0000259" key="11">
    <source>
        <dbReference type="PROSITE" id="PS50880"/>
    </source>
</evidence>
<evidence type="ECO:0000256" key="4">
    <source>
        <dbReference type="ARBA" id="ARBA00022771"/>
    </source>
</evidence>
<dbReference type="HOGENOM" id="CLU_002929_4_3_9"/>
<feature type="site" description="Interaction with DNA" evidence="10">
    <location>
        <position position="140"/>
    </location>
</feature>
<dbReference type="InterPro" id="IPR003601">
    <property type="entry name" value="Topo_IA_2"/>
</dbReference>
<dbReference type="GO" id="GO:0005694">
    <property type="term" value="C:chromosome"/>
    <property type="evidence" value="ECO:0007669"/>
    <property type="project" value="InterPro"/>
</dbReference>
<accession>C8W5C5</accession>
<dbReference type="Pfam" id="PF01396">
    <property type="entry name" value="Zn_ribbon_Top1"/>
    <property type="match status" value="3"/>
</dbReference>
<dbReference type="EMBL" id="CP001720">
    <property type="protein sequence ID" value="ACV62107.1"/>
    <property type="molecule type" value="Genomic_DNA"/>
</dbReference>
<feature type="region of interest" description="Interaction with DNA" evidence="10">
    <location>
        <begin position="163"/>
        <end position="168"/>
    </location>
</feature>
<dbReference type="Pfam" id="PF01131">
    <property type="entry name" value="Topoisom_bac"/>
    <property type="match status" value="1"/>
</dbReference>
<dbReference type="PANTHER" id="PTHR42785">
    <property type="entry name" value="DNA TOPOISOMERASE, TYPE IA, CORE"/>
    <property type="match status" value="1"/>
</dbReference>
<dbReference type="PRINTS" id="PR00417">
    <property type="entry name" value="PRTPISMRASEI"/>
</dbReference>
<keyword evidence="7 10" id="KW-0799">Topoisomerase</keyword>
<gene>
    <name evidence="10" type="primary">topA</name>
    <name evidence="13" type="ordered locus">Dtox_1223</name>
</gene>
<dbReference type="InterPro" id="IPR005733">
    <property type="entry name" value="TopoI_bac-type"/>
</dbReference>
<evidence type="ECO:0000256" key="9">
    <source>
        <dbReference type="ARBA" id="ARBA00023235"/>
    </source>
</evidence>
<dbReference type="InterPro" id="IPR013497">
    <property type="entry name" value="Topo_IA_cen"/>
</dbReference>
<dbReference type="InterPro" id="IPR028612">
    <property type="entry name" value="Topoisom_1_IA"/>
</dbReference>
<dbReference type="InterPro" id="IPR013825">
    <property type="entry name" value="Topo_IA_cen_sub2"/>
</dbReference>
<dbReference type="InterPro" id="IPR013498">
    <property type="entry name" value="Topo_IA_Znf"/>
</dbReference>
<feature type="site" description="Interaction with DNA" evidence="10">
    <location>
        <position position="155"/>
    </location>
</feature>
<evidence type="ECO:0000313" key="13">
    <source>
        <dbReference type="EMBL" id="ACV62107.1"/>
    </source>
</evidence>
<dbReference type="PANTHER" id="PTHR42785:SF1">
    <property type="entry name" value="DNA TOPOISOMERASE"/>
    <property type="match status" value="1"/>
</dbReference>
<sequence length="697" mass="79371">MSTTLVIVESPAKAKSIGKFLGKKYTVKASMGHVRDLPKSQFGVDVEAGFMPKYITIRGKGDTIKELRSAVKKADTVLLASDPDREGEAIAWHLQKLLKIEDNQPCRIEFNEITKQAIQNAVTHPRKIDYNRVNAQQARRILDRLVGYNLSPLLWRKVRKGLSAGRVQSVAVRLICEREEEIDSFEQVEYWTLTGKFLKAKAGFEGKLLKYRGEKLEVSDEESMQKILQALEGSSYVIEKVSRRERSRRPAAPFTTSSMQQEAYRKLNFTARKTMVVAQQLYEGLDLGKEGSTGLVTYIRTDSTRVSGTAKEEAKEYIDKQFGQAYTGEQDGEIKGQKERKIQDAHEAIRPTSVFREPDQVKKFLTPEQYKLYRLIWSRFVASQMSPAIIDTTSVDIAAGEYTFRSAGSIVKFSGFMKVYTEGNDDGQKEEIKTLPELAEGEKLELTELLPKQHFTQPPPRYTDASLIKLLEENGIGRPSTYAPIVETIQKRGYVSRENKQFFPTELGFVVVEMLKEHFPEIIDVEFTADMEKKLDHIEEGDTDWIKILEEFYGPFHETMEKAEEAIGKIELQDEVTEEICELCGRNMVIKFGRFGKFLACPGFPDCRNTKPLLEPTGVTCPLCSGEVVLRRTKKGRKFYGCSRYPECDFVTWDLPTNEKCPSCNSMMVKKSSKNKQMLSCVNQECKLKIEMSEDKK</sequence>
<comment type="function">
    <text evidence="10">Releases the supercoiling and torsional tension of DNA, which is introduced during the DNA replication and transcription, by transiently cleaving and rejoining one strand of the DNA duplex. Introduces a single-strand break via transesterification at a target site in duplex DNA. The scissile phosphodiester is attacked by the catalytic tyrosine of the enzyme, resulting in the formation of a DNA-(5'-phosphotyrosyl)-enzyme intermediate and the expulsion of a 3'-OH DNA strand. The free DNA strand then undergoes passage around the unbroken strand, thus removing DNA supercoils. Finally, in the religation step, the DNA 3'-OH attacks the covalent intermediate to expel the active-site tyrosine and restore the DNA phosphodiester backbone.</text>
</comment>
<name>C8W5C5_DESAS</name>
<dbReference type="Gene3D" id="1.10.290.10">
    <property type="entry name" value="Topoisomerase I, domain 4"/>
    <property type="match status" value="1"/>
</dbReference>
<dbReference type="EC" id="5.6.2.1" evidence="10"/>
<comment type="similarity">
    <text evidence="2 10">Belongs to the type IA topoisomerase family.</text>
</comment>
<feature type="site" description="Interaction with DNA" evidence="10">
    <location>
        <position position="300"/>
    </location>
</feature>
<keyword evidence="8 10" id="KW-0238">DNA-binding</keyword>
<dbReference type="InterPro" id="IPR013826">
    <property type="entry name" value="Topo_IA_cen_sub3"/>
</dbReference>
<evidence type="ECO:0000256" key="10">
    <source>
        <dbReference type="HAMAP-Rule" id="MF_00952"/>
    </source>
</evidence>
<dbReference type="PROSITE" id="PS00396">
    <property type="entry name" value="TOPO_IA_1"/>
    <property type="match status" value="1"/>
</dbReference>
<dbReference type="InterPro" id="IPR000380">
    <property type="entry name" value="Topo_IA"/>
</dbReference>
<dbReference type="KEGG" id="dae:Dtox_1223"/>
<evidence type="ECO:0000313" key="14">
    <source>
        <dbReference type="Proteomes" id="UP000002217"/>
    </source>
</evidence>
<keyword evidence="9 10" id="KW-0413">Isomerase</keyword>
<evidence type="ECO:0000256" key="1">
    <source>
        <dbReference type="ARBA" id="ARBA00000213"/>
    </source>
</evidence>
<dbReference type="CDD" id="cd00186">
    <property type="entry name" value="TOP1Ac"/>
    <property type="match status" value="1"/>
</dbReference>
<evidence type="ECO:0000256" key="5">
    <source>
        <dbReference type="ARBA" id="ARBA00022833"/>
    </source>
</evidence>
<dbReference type="SMART" id="SM00493">
    <property type="entry name" value="TOPRIM"/>
    <property type="match status" value="1"/>
</dbReference>
<feature type="site" description="Interaction with DNA" evidence="10">
    <location>
        <position position="33"/>
    </location>
</feature>
<keyword evidence="14" id="KW-1185">Reference proteome</keyword>
<feature type="site" description="Interaction with DNA" evidence="10">
    <location>
        <position position="143"/>
    </location>
</feature>
<dbReference type="eggNOG" id="COG0550">
    <property type="taxonomic scope" value="Bacteria"/>
</dbReference>
<feature type="active site" description="O-(5'-phospho-DNA)-tyrosine intermediate" evidence="10">
    <location>
        <position position="298"/>
    </location>
</feature>
<keyword evidence="5" id="KW-0862">Zinc</keyword>
<dbReference type="PROSITE" id="PS52039">
    <property type="entry name" value="TOPO_IA_2"/>
    <property type="match status" value="1"/>
</dbReference>
<comment type="catalytic activity">
    <reaction evidence="1 10">
        <text>ATP-independent breakage of single-stranded DNA, followed by passage and rejoining.</text>
        <dbReference type="EC" id="5.6.2.1"/>
    </reaction>
</comment>
<dbReference type="STRING" id="485916.Dtox_1223"/>
<feature type="site" description="Interaction with DNA" evidence="10">
    <location>
        <position position="492"/>
    </location>
</feature>
<dbReference type="GO" id="GO:0003917">
    <property type="term" value="F:DNA topoisomerase type I (single strand cut, ATP-independent) activity"/>
    <property type="evidence" value="ECO:0007669"/>
    <property type="project" value="UniProtKB-UniRule"/>
</dbReference>
<feature type="site" description="Interaction with DNA" evidence="10">
    <location>
        <position position="139"/>
    </location>
</feature>
<evidence type="ECO:0000256" key="7">
    <source>
        <dbReference type="ARBA" id="ARBA00023029"/>
    </source>
</evidence>
<dbReference type="CDD" id="cd03363">
    <property type="entry name" value="TOPRIM_TopoIA_TopoI"/>
    <property type="match status" value="1"/>
</dbReference>
<dbReference type="Proteomes" id="UP000002217">
    <property type="component" value="Chromosome"/>
</dbReference>
<dbReference type="GO" id="GO:0006265">
    <property type="term" value="P:DNA topological change"/>
    <property type="evidence" value="ECO:0007669"/>
    <property type="project" value="UniProtKB-UniRule"/>
</dbReference>
<dbReference type="NCBIfam" id="TIGR01051">
    <property type="entry name" value="topA_bact"/>
    <property type="match status" value="1"/>
</dbReference>
<dbReference type="InterPro" id="IPR023405">
    <property type="entry name" value="Topo_IA_core_domain"/>
</dbReference>
<evidence type="ECO:0000256" key="2">
    <source>
        <dbReference type="ARBA" id="ARBA00009446"/>
    </source>
</evidence>
<dbReference type="OrthoDB" id="9804262at2"/>
<dbReference type="SMART" id="SM00436">
    <property type="entry name" value="TOP1Bc"/>
    <property type="match status" value="1"/>
</dbReference>
<feature type="domain" description="Toprim" evidence="11">
    <location>
        <begin position="3"/>
        <end position="113"/>
    </location>
</feature>
<protein>
    <recommendedName>
        <fullName evidence="10">DNA topoisomerase 1</fullName>
        <ecNumber evidence="10">5.6.2.1</ecNumber>
    </recommendedName>
    <alternativeName>
        <fullName evidence="10">DNA topoisomerase I</fullName>
    </alternativeName>
</protein>
<evidence type="ECO:0000256" key="3">
    <source>
        <dbReference type="ARBA" id="ARBA00022723"/>
    </source>
</evidence>
<proteinExistence type="inferred from homology"/>
<evidence type="ECO:0000256" key="8">
    <source>
        <dbReference type="ARBA" id="ARBA00023125"/>
    </source>
</evidence>
<dbReference type="SUPFAM" id="SSF57783">
    <property type="entry name" value="Zinc beta-ribbon"/>
    <property type="match status" value="1"/>
</dbReference>
<dbReference type="GO" id="GO:0003677">
    <property type="term" value="F:DNA binding"/>
    <property type="evidence" value="ECO:0007669"/>
    <property type="project" value="UniProtKB-KW"/>
</dbReference>
<dbReference type="InterPro" id="IPR034149">
    <property type="entry name" value="TOPRIM_TopoI"/>
</dbReference>
<dbReference type="PROSITE" id="PS50880">
    <property type="entry name" value="TOPRIM"/>
    <property type="match status" value="1"/>
</dbReference>
<dbReference type="InterPro" id="IPR023406">
    <property type="entry name" value="Topo_IA_AS"/>
</dbReference>
<evidence type="ECO:0000259" key="12">
    <source>
        <dbReference type="PROSITE" id="PS52039"/>
    </source>
</evidence>
<dbReference type="Gene3D" id="3.30.65.10">
    <property type="entry name" value="Bacterial Topoisomerase I, domain 1"/>
    <property type="match status" value="2"/>
</dbReference>
<dbReference type="RefSeq" id="WP_015756822.1">
    <property type="nucleotide sequence ID" value="NC_013216.1"/>
</dbReference>
<comment type="subunit">
    <text evidence="10">Monomer.</text>
</comment>
<dbReference type="SUPFAM" id="SSF56712">
    <property type="entry name" value="Prokaryotic type I DNA topoisomerase"/>
    <property type="match status" value="1"/>
</dbReference>
<dbReference type="SMART" id="SM00437">
    <property type="entry name" value="TOP1Ac"/>
    <property type="match status" value="1"/>
</dbReference>
<dbReference type="Gene3D" id="1.10.460.10">
    <property type="entry name" value="Topoisomerase I, domain 2"/>
    <property type="match status" value="1"/>
</dbReference>
<keyword evidence="3" id="KW-0479">Metal-binding</keyword>
<dbReference type="InterPro" id="IPR013824">
    <property type="entry name" value="Topo_IA_cen_sub1"/>
</dbReference>
<keyword evidence="6" id="KW-0460">Magnesium</keyword>
<dbReference type="InterPro" id="IPR003602">
    <property type="entry name" value="Topo_IA_DNA-bd_dom"/>
</dbReference>
<evidence type="ECO:0000256" key="6">
    <source>
        <dbReference type="ARBA" id="ARBA00022842"/>
    </source>
</evidence>
<dbReference type="Gene3D" id="3.40.50.140">
    <property type="match status" value="1"/>
</dbReference>
<dbReference type="InterPro" id="IPR006171">
    <property type="entry name" value="TOPRIM_dom"/>
</dbReference>
<dbReference type="HAMAP" id="MF_00952">
    <property type="entry name" value="Topoisom_1_prok"/>
    <property type="match status" value="1"/>
</dbReference>
<feature type="site" description="Interaction with DNA" evidence="10">
    <location>
        <position position="148"/>
    </location>
</feature>
<dbReference type="Gene3D" id="2.70.20.10">
    <property type="entry name" value="Topoisomerase I, domain 3"/>
    <property type="match status" value="1"/>
</dbReference>
<dbReference type="GO" id="GO:0008270">
    <property type="term" value="F:zinc ion binding"/>
    <property type="evidence" value="ECO:0007669"/>
    <property type="project" value="UniProtKB-KW"/>
</dbReference>
<dbReference type="AlphaFoldDB" id="C8W5C5"/>